<keyword evidence="4 10" id="KW-0812">Transmembrane</keyword>
<keyword evidence="5" id="KW-0735">Signal-anchor</keyword>
<evidence type="ECO:0000256" key="7">
    <source>
        <dbReference type="ARBA" id="ARBA00023034"/>
    </source>
</evidence>
<evidence type="ECO:0000313" key="11">
    <source>
        <dbReference type="Proteomes" id="UP000694865"/>
    </source>
</evidence>
<evidence type="ECO:0000256" key="3">
    <source>
        <dbReference type="ARBA" id="ARBA00022679"/>
    </source>
</evidence>
<evidence type="ECO:0000256" key="4">
    <source>
        <dbReference type="ARBA" id="ARBA00022692"/>
    </source>
</evidence>
<name>A0ABM0MTE5_SACKO</name>
<dbReference type="Pfam" id="PF06990">
    <property type="entry name" value="Gal-3-0_sulfotr"/>
    <property type="match status" value="1"/>
</dbReference>
<evidence type="ECO:0000256" key="10">
    <source>
        <dbReference type="SAM" id="Phobius"/>
    </source>
</evidence>
<proteinExistence type="inferred from homology"/>
<evidence type="ECO:0000313" key="12">
    <source>
        <dbReference type="RefSeq" id="XP_006823286.1"/>
    </source>
</evidence>
<evidence type="ECO:0000256" key="9">
    <source>
        <dbReference type="ARBA" id="ARBA00023180"/>
    </source>
</evidence>
<evidence type="ECO:0000256" key="8">
    <source>
        <dbReference type="ARBA" id="ARBA00023136"/>
    </source>
</evidence>
<keyword evidence="9" id="KW-0325">Glycoprotein</keyword>
<reference evidence="12" key="1">
    <citation type="submission" date="2025-08" db="UniProtKB">
        <authorList>
            <consortium name="RefSeq"/>
        </authorList>
    </citation>
    <scope>IDENTIFICATION</scope>
    <source>
        <tissue evidence="12">Testes</tissue>
    </source>
</reference>
<sequence>MLGCSGRRVYALLFALSAAICAFVYVVVNADNLVIFMKNQSTPYWNMQELRPAHLLMNVTVPVPTQSSIQNRSLADLKNEKNTSITEPTQESLKNAGTECKQVTKVVYIKTHKTASSTMASIIQRFGDSRNLSFAVPPRGHILSSRYGFKQNMLNSTKYPPLNGGTHYDILTNHVGYNRHEMEAVIPNATYITVLRHPVNQLVSAFTYFEWTKAVKAYRRGSADLFATFMERPTRFLTGKMKFWWQGHNGQLYDLGLKTQNKDTGKKLDDRVHKYIAVLDRELDLVLITEYFDESLLILKNQLCWSMDDIVYISKGLGTSHHIITQQTRDKLLKWNRGDFLLYQHFNRTLWEKIAEYGPTFEQDLKQLRGKLQETFKECINPLKMNTKDRRERKYVLKTTASKNCLKMSFDDIHYTNIIRKKQLKTNDEFSS</sequence>
<gene>
    <name evidence="12" type="primary">LOC100373536</name>
</gene>
<keyword evidence="6 10" id="KW-1133">Transmembrane helix</keyword>
<dbReference type="PANTHER" id="PTHR14647:SF87">
    <property type="entry name" value="PUTATIVE-RELATED"/>
    <property type="match status" value="1"/>
</dbReference>
<keyword evidence="7" id="KW-0333">Golgi apparatus</keyword>
<dbReference type="Gene3D" id="3.40.50.300">
    <property type="entry name" value="P-loop containing nucleotide triphosphate hydrolases"/>
    <property type="match status" value="1"/>
</dbReference>
<comment type="subcellular location">
    <subcellularLocation>
        <location evidence="1">Golgi apparatus membrane</location>
        <topology evidence="1">Single-pass type II membrane protein</topology>
    </subcellularLocation>
</comment>
<dbReference type="RefSeq" id="XP_006823286.1">
    <property type="nucleotide sequence ID" value="XM_006823223.1"/>
</dbReference>
<evidence type="ECO:0000256" key="1">
    <source>
        <dbReference type="ARBA" id="ARBA00004323"/>
    </source>
</evidence>
<organism evidence="11 12">
    <name type="scientific">Saccoglossus kowalevskii</name>
    <name type="common">Acorn worm</name>
    <dbReference type="NCBI Taxonomy" id="10224"/>
    <lineage>
        <taxon>Eukaryota</taxon>
        <taxon>Metazoa</taxon>
        <taxon>Hemichordata</taxon>
        <taxon>Enteropneusta</taxon>
        <taxon>Harrimaniidae</taxon>
        <taxon>Saccoglossus</taxon>
    </lineage>
</organism>
<evidence type="ECO:0000256" key="5">
    <source>
        <dbReference type="ARBA" id="ARBA00022968"/>
    </source>
</evidence>
<dbReference type="GeneID" id="100373536"/>
<keyword evidence="3" id="KW-0808">Transferase</keyword>
<comment type="similarity">
    <text evidence="2">Belongs to the galactose-3-O-sulfotransferase family.</text>
</comment>
<keyword evidence="11" id="KW-1185">Reference proteome</keyword>
<accession>A0ABM0MTE5</accession>
<dbReference type="InterPro" id="IPR009729">
    <property type="entry name" value="Gal-3-0_sulfotransfrase"/>
</dbReference>
<keyword evidence="8 10" id="KW-0472">Membrane</keyword>
<feature type="transmembrane region" description="Helical" evidence="10">
    <location>
        <begin position="9"/>
        <end position="28"/>
    </location>
</feature>
<evidence type="ECO:0000256" key="6">
    <source>
        <dbReference type="ARBA" id="ARBA00022989"/>
    </source>
</evidence>
<dbReference type="SUPFAM" id="SSF52540">
    <property type="entry name" value="P-loop containing nucleoside triphosphate hydrolases"/>
    <property type="match status" value="1"/>
</dbReference>
<dbReference type="InterPro" id="IPR027417">
    <property type="entry name" value="P-loop_NTPase"/>
</dbReference>
<evidence type="ECO:0000256" key="2">
    <source>
        <dbReference type="ARBA" id="ARBA00008124"/>
    </source>
</evidence>
<dbReference type="PANTHER" id="PTHR14647">
    <property type="entry name" value="GALACTOSE-3-O-SULFOTRANSFERASE"/>
    <property type="match status" value="1"/>
</dbReference>
<protein>
    <submittedName>
        <fullName evidence="12">Galactose-3-O-sulfotransferase 2-like</fullName>
    </submittedName>
</protein>
<dbReference type="Proteomes" id="UP000694865">
    <property type="component" value="Unplaced"/>
</dbReference>